<accession>A0A4C1TTX3</accession>
<organism evidence="2 3">
    <name type="scientific">Eumeta variegata</name>
    <name type="common">Bagworm moth</name>
    <name type="synonym">Eumeta japonica</name>
    <dbReference type="NCBI Taxonomy" id="151549"/>
    <lineage>
        <taxon>Eukaryota</taxon>
        <taxon>Metazoa</taxon>
        <taxon>Ecdysozoa</taxon>
        <taxon>Arthropoda</taxon>
        <taxon>Hexapoda</taxon>
        <taxon>Insecta</taxon>
        <taxon>Pterygota</taxon>
        <taxon>Neoptera</taxon>
        <taxon>Endopterygota</taxon>
        <taxon>Lepidoptera</taxon>
        <taxon>Glossata</taxon>
        <taxon>Ditrysia</taxon>
        <taxon>Tineoidea</taxon>
        <taxon>Psychidae</taxon>
        <taxon>Oiketicinae</taxon>
        <taxon>Eumeta</taxon>
    </lineage>
</organism>
<keyword evidence="1" id="KW-0472">Membrane</keyword>
<protein>
    <submittedName>
        <fullName evidence="2">Uncharacterized protein</fullName>
    </submittedName>
</protein>
<reference evidence="2 3" key="1">
    <citation type="journal article" date="2019" name="Commun. Biol.">
        <title>The bagworm genome reveals a unique fibroin gene that provides high tensile strength.</title>
        <authorList>
            <person name="Kono N."/>
            <person name="Nakamura H."/>
            <person name="Ohtoshi R."/>
            <person name="Tomita M."/>
            <person name="Numata K."/>
            <person name="Arakawa K."/>
        </authorList>
    </citation>
    <scope>NUCLEOTIDE SEQUENCE [LARGE SCALE GENOMIC DNA]</scope>
</reference>
<keyword evidence="1" id="KW-1133">Transmembrane helix</keyword>
<dbReference type="Proteomes" id="UP000299102">
    <property type="component" value="Unassembled WGS sequence"/>
</dbReference>
<evidence type="ECO:0000256" key="1">
    <source>
        <dbReference type="SAM" id="Phobius"/>
    </source>
</evidence>
<comment type="caution">
    <text evidence="2">The sequence shown here is derived from an EMBL/GenBank/DDBJ whole genome shotgun (WGS) entry which is preliminary data.</text>
</comment>
<evidence type="ECO:0000313" key="3">
    <source>
        <dbReference type="Proteomes" id="UP000299102"/>
    </source>
</evidence>
<proteinExistence type="predicted"/>
<sequence length="153" mass="17174">MQVQRVQRVQWVQRVQRVQRVQLKPRARYVTKVAFCHSLPYQLRVKSRRESGAGAGAFCGRSYYFGAMFCIVLIVLSYGKSLTCRDEKWSRRAQCHRCQSHADEFDIRPILTNGRSTRGADIGALAGPGGRRAGAGGERRAPLAARRAHVTLS</sequence>
<name>A0A4C1TTX3_EUMVA</name>
<keyword evidence="3" id="KW-1185">Reference proteome</keyword>
<gene>
    <name evidence="2" type="ORF">EVAR_17837_1</name>
</gene>
<evidence type="ECO:0000313" key="2">
    <source>
        <dbReference type="EMBL" id="GBP17354.1"/>
    </source>
</evidence>
<feature type="transmembrane region" description="Helical" evidence="1">
    <location>
        <begin position="63"/>
        <end position="82"/>
    </location>
</feature>
<dbReference type="AlphaFoldDB" id="A0A4C1TTX3"/>
<keyword evidence="1" id="KW-0812">Transmembrane</keyword>
<dbReference type="EMBL" id="BGZK01000086">
    <property type="protein sequence ID" value="GBP17354.1"/>
    <property type="molecule type" value="Genomic_DNA"/>
</dbReference>